<evidence type="ECO:0000256" key="10">
    <source>
        <dbReference type="SAM" id="Phobius"/>
    </source>
</evidence>
<comment type="similarity">
    <text evidence="2">Belongs to the ferric reductase (FRE) family.</text>
</comment>
<organism evidence="12 13">
    <name type="scientific">Pyricularia grisea</name>
    <name type="common">Crabgrass-specific blast fungus</name>
    <name type="synonym">Magnaporthe grisea</name>
    <dbReference type="NCBI Taxonomy" id="148305"/>
    <lineage>
        <taxon>Eukaryota</taxon>
        <taxon>Fungi</taxon>
        <taxon>Dikarya</taxon>
        <taxon>Ascomycota</taxon>
        <taxon>Pezizomycotina</taxon>
        <taxon>Sordariomycetes</taxon>
        <taxon>Sordariomycetidae</taxon>
        <taxon>Magnaporthales</taxon>
        <taxon>Pyriculariaceae</taxon>
        <taxon>Pyricularia</taxon>
    </lineage>
</organism>
<gene>
    <name evidence="13" type="ORF">PgNI_00330</name>
</gene>
<evidence type="ECO:0000256" key="9">
    <source>
        <dbReference type="ARBA" id="ARBA00023136"/>
    </source>
</evidence>
<evidence type="ECO:0000313" key="12">
    <source>
        <dbReference type="Proteomes" id="UP000515153"/>
    </source>
</evidence>
<dbReference type="GO" id="GO:0005886">
    <property type="term" value="C:plasma membrane"/>
    <property type="evidence" value="ECO:0007669"/>
    <property type="project" value="TreeGrafter"/>
</dbReference>
<evidence type="ECO:0000256" key="4">
    <source>
        <dbReference type="ARBA" id="ARBA00022692"/>
    </source>
</evidence>
<feature type="transmembrane region" description="Helical" evidence="10">
    <location>
        <begin position="223"/>
        <end position="241"/>
    </location>
</feature>
<evidence type="ECO:0000256" key="7">
    <source>
        <dbReference type="ARBA" id="ARBA00023002"/>
    </source>
</evidence>
<feature type="transmembrane region" description="Helical" evidence="10">
    <location>
        <begin position="261"/>
        <end position="280"/>
    </location>
</feature>
<sequence length="630" mass="70903">MDHQRRGTVDSDGSSSTISRITQSALFARAANSNATWANPDISPYNTGLNGVQQDTNMLFKDVLWWMLGISCLIILCIRFGELAWQKLRHVSAMNLAADKQNYWRMTQWGPMPGLKKHLTYAPLGKKRHNREIRLSSAISIGTLPSRLQTVLLVLYTLGNLVFMLWVNFKDSNRFRLAAEIRGRSGTLSAVNMIPLFILAGRNNPLIPMLHISFDTYNLIHRWMGRICIIEAVVHTFAWFYVQVNDGGMESVTRKLLHDNFCASGMVGTVAFSIILIQSLSPIRHAFYETFLNAHIILAIIVLACTWVHCATSTHPGGLPQLPWMMAIMVLWLADRFARAIRLAYCNVSKRGYTEAVVEPMPGDAVRVTMKLPRYVDVRPGTHAYLRFAGVNPWENHPFSVAWVEHVPADDALPLQEKETTKLLLSKRDMKSEISFIIGAHSGMTRKLYNKATAHGTRAISMRAAFEGPYAGHHSLDSFGHVILFAGATGITHQMSYLKHLIEGYNDRTVATRRIVLVWVIRDNEALEWVRPWMDTVLRIPNRKDILQIKLFVTRPKNPREIQSASNGVQMFPGRPNIPLLVKKEASEQIGAMCVTVCGPGALADDVRDAVRSVQDEGNVCSFVEESFTW</sequence>
<reference evidence="13" key="2">
    <citation type="submission" date="2019-10" db="EMBL/GenBank/DDBJ databases">
        <authorList>
            <consortium name="NCBI Genome Project"/>
        </authorList>
    </citation>
    <scope>NUCLEOTIDE SEQUENCE</scope>
    <source>
        <strain evidence="13">NI907</strain>
    </source>
</reference>
<dbReference type="GO" id="GO:0015677">
    <property type="term" value="P:copper ion import"/>
    <property type="evidence" value="ECO:0007669"/>
    <property type="project" value="TreeGrafter"/>
</dbReference>
<dbReference type="Gene3D" id="3.40.50.80">
    <property type="entry name" value="Nucleotide-binding domain of ferredoxin-NADP reductase (FNR) module"/>
    <property type="match status" value="1"/>
</dbReference>
<keyword evidence="12" id="KW-1185">Reference proteome</keyword>
<dbReference type="GeneID" id="41955326"/>
<dbReference type="InterPro" id="IPR039261">
    <property type="entry name" value="FNR_nucleotide-bd"/>
</dbReference>
<feature type="transmembrane region" description="Helical" evidence="10">
    <location>
        <begin position="63"/>
        <end position="81"/>
    </location>
</feature>
<dbReference type="Pfam" id="PF01794">
    <property type="entry name" value="Ferric_reduct"/>
    <property type="match status" value="1"/>
</dbReference>
<evidence type="ECO:0000256" key="3">
    <source>
        <dbReference type="ARBA" id="ARBA00022448"/>
    </source>
</evidence>
<proteinExistence type="inferred from homology"/>
<dbReference type="InterPro" id="IPR017927">
    <property type="entry name" value="FAD-bd_FR_type"/>
</dbReference>
<accession>A0A6P8BJ61</accession>
<evidence type="ECO:0000259" key="11">
    <source>
        <dbReference type="PROSITE" id="PS51384"/>
    </source>
</evidence>
<dbReference type="OrthoDB" id="4494341at2759"/>
<dbReference type="SFLD" id="SFLDG01168">
    <property type="entry name" value="Ferric_reductase_subgroup_(FRE"/>
    <property type="match status" value="1"/>
</dbReference>
<dbReference type="PANTHER" id="PTHR32361">
    <property type="entry name" value="FERRIC/CUPRIC REDUCTASE TRANSMEMBRANE COMPONENT"/>
    <property type="match status" value="1"/>
</dbReference>
<keyword evidence="7" id="KW-0560">Oxidoreductase</keyword>
<dbReference type="GO" id="GO:0006826">
    <property type="term" value="P:iron ion transport"/>
    <property type="evidence" value="ECO:0007669"/>
    <property type="project" value="TreeGrafter"/>
</dbReference>
<reference evidence="13" key="1">
    <citation type="journal article" date="2019" name="Mol. Biol. Evol.">
        <title>Blast fungal genomes show frequent chromosomal changes, gene gains and losses, and effector gene turnover.</title>
        <authorList>
            <person name="Gomez Luciano L.B."/>
            <person name="Jason Tsai I."/>
            <person name="Chuma I."/>
            <person name="Tosa Y."/>
            <person name="Chen Y.H."/>
            <person name="Li J.Y."/>
            <person name="Li M.Y."/>
            <person name="Jade Lu M.Y."/>
            <person name="Nakayashiki H."/>
            <person name="Li W.H."/>
        </authorList>
    </citation>
    <scope>NUCLEOTIDE SEQUENCE</scope>
    <source>
        <strain evidence="13">NI907</strain>
    </source>
</reference>
<evidence type="ECO:0000256" key="5">
    <source>
        <dbReference type="ARBA" id="ARBA00022982"/>
    </source>
</evidence>
<evidence type="ECO:0000256" key="8">
    <source>
        <dbReference type="ARBA" id="ARBA00023065"/>
    </source>
</evidence>
<dbReference type="InterPro" id="IPR013112">
    <property type="entry name" value="FAD-bd_8"/>
</dbReference>
<feature type="transmembrane region" description="Helical" evidence="10">
    <location>
        <begin position="292"/>
        <end position="309"/>
    </location>
</feature>
<comment type="subcellular location">
    <subcellularLocation>
        <location evidence="1">Membrane</location>
        <topology evidence="1">Multi-pass membrane protein</topology>
    </subcellularLocation>
</comment>
<keyword evidence="5" id="KW-0249">Electron transport</keyword>
<dbReference type="Proteomes" id="UP000515153">
    <property type="component" value="Unplaced"/>
</dbReference>
<dbReference type="InterPro" id="IPR051410">
    <property type="entry name" value="Ferric/Cupric_Reductase"/>
</dbReference>
<dbReference type="SFLD" id="SFLDS00052">
    <property type="entry name" value="Ferric_Reductase_Domain"/>
    <property type="match status" value="1"/>
</dbReference>
<dbReference type="GO" id="GO:0000293">
    <property type="term" value="F:ferric-chelate reductase activity"/>
    <property type="evidence" value="ECO:0007669"/>
    <property type="project" value="UniProtKB-ARBA"/>
</dbReference>
<keyword evidence="8" id="KW-0406">Ion transport</keyword>
<keyword evidence="9 10" id="KW-0472">Membrane</keyword>
<dbReference type="Pfam" id="PF08022">
    <property type="entry name" value="FAD_binding_8"/>
    <property type="match status" value="1"/>
</dbReference>
<dbReference type="RefSeq" id="XP_030987126.1">
    <property type="nucleotide sequence ID" value="XM_031120412.1"/>
</dbReference>
<dbReference type="InterPro" id="IPR013121">
    <property type="entry name" value="Fe_red_NAD-bd_6"/>
</dbReference>
<dbReference type="GO" id="GO:0006879">
    <property type="term" value="P:intracellular iron ion homeostasis"/>
    <property type="evidence" value="ECO:0007669"/>
    <property type="project" value="TreeGrafter"/>
</dbReference>
<keyword evidence="4 10" id="KW-0812">Transmembrane</keyword>
<dbReference type="InterPro" id="IPR013130">
    <property type="entry name" value="Fe3_Rdtase_TM_dom"/>
</dbReference>
<dbReference type="Pfam" id="PF08030">
    <property type="entry name" value="NAD_binding_6"/>
    <property type="match status" value="1"/>
</dbReference>
<evidence type="ECO:0000256" key="2">
    <source>
        <dbReference type="ARBA" id="ARBA00006278"/>
    </source>
</evidence>
<evidence type="ECO:0000256" key="6">
    <source>
        <dbReference type="ARBA" id="ARBA00022989"/>
    </source>
</evidence>
<dbReference type="PANTHER" id="PTHR32361:SF12">
    <property type="entry name" value="PUTATIVE (AFU_ORTHOLOGUE AFUA_1G14340)-RELATED"/>
    <property type="match status" value="1"/>
</dbReference>
<feature type="transmembrane region" description="Helical" evidence="10">
    <location>
        <begin position="150"/>
        <end position="169"/>
    </location>
</feature>
<evidence type="ECO:0000256" key="1">
    <source>
        <dbReference type="ARBA" id="ARBA00004141"/>
    </source>
</evidence>
<name>A0A6P8BJ61_PYRGI</name>
<reference evidence="13" key="3">
    <citation type="submission" date="2025-08" db="UniProtKB">
        <authorList>
            <consortium name="RefSeq"/>
        </authorList>
    </citation>
    <scope>IDENTIFICATION</scope>
    <source>
        <strain evidence="13">NI907</strain>
    </source>
</reference>
<dbReference type="KEGG" id="pgri:PgNI_00330"/>
<dbReference type="PROSITE" id="PS51384">
    <property type="entry name" value="FAD_FR"/>
    <property type="match status" value="1"/>
</dbReference>
<keyword evidence="3" id="KW-0813">Transport</keyword>
<evidence type="ECO:0000313" key="13">
    <source>
        <dbReference type="RefSeq" id="XP_030987126.1"/>
    </source>
</evidence>
<dbReference type="AlphaFoldDB" id="A0A6P8BJ61"/>
<dbReference type="CDD" id="cd06186">
    <property type="entry name" value="NOX_Duox_like_FAD_NADP"/>
    <property type="match status" value="1"/>
</dbReference>
<protein>
    <recommendedName>
        <fullName evidence="11">FAD-binding FR-type domain-containing protein</fullName>
    </recommendedName>
</protein>
<dbReference type="SUPFAM" id="SSF52343">
    <property type="entry name" value="Ferredoxin reductase-like, C-terminal NADP-linked domain"/>
    <property type="match status" value="1"/>
</dbReference>
<feature type="domain" description="FAD-binding FR-type" evidence="11">
    <location>
        <begin position="330"/>
        <end position="476"/>
    </location>
</feature>
<keyword evidence="6 10" id="KW-1133">Transmembrane helix</keyword>